<comment type="caution">
    <text evidence="1">The sequence shown here is derived from an EMBL/GenBank/DDBJ whole genome shotgun (WGS) entry which is preliminary data.</text>
</comment>
<reference evidence="1 2" key="1">
    <citation type="submission" date="2019-07" db="EMBL/GenBank/DDBJ databases">
        <title>Whole genome shotgun sequence of Skermanella aerolata NBRC 106429.</title>
        <authorList>
            <person name="Hosoyama A."/>
            <person name="Uohara A."/>
            <person name="Ohji S."/>
            <person name="Ichikawa N."/>
        </authorList>
    </citation>
    <scope>NUCLEOTIDE SEQUENCE [LARGE SCALE GENOMIC DNA]</scope>
    <source>
        <strain evidence="1 2">NBRC 106429</strain>
    </source>
</reference>
<accession>A0A512E0B1</accession>
<name>A0A512E0B1_9PROT</name>
<dbReference type="EMBL" id="BJYZ01000036">
    <property type="protein sequence ID" value="GEO42119.1"/>
    <property type="molecule type" value="Genomic_DNA"/>
</dbReference>
<evidence type="ECO:0000313" key="2">
    <source>
        <dbReference type="Proteomes" id="UP000321523"/>
    </source>
</evidence>
<sequence length="73" mass="7991">MIRMANQIATYFKSYPHDEAVAETAGHIKSFWDPRMRDALYAHVGSGGSGLDDLVREAVAVLKRGSAEGQAIR</sequence>
<dbReference type="InterPro" id="IPR021074">
    <property type="entry name" value="Formate_DH_dsu"/>
</dbReference>
<keyword evidence="2" id="KW-1185">Reference proteome</keyword>
<dbReference type="Proteomes" id="UP000321523">
    <property type="component" value="Unassembled WGS sequence"/>
</dbReference>
<proteinExistence type="predicted"/>
<organism evidence="1 2">
    <name type="scientific">Skermanella aerolata</name>
    <dbReference type="NCBI Taxonomy" id="393310"/>
    <lineage>
        <taxon>Bacteria</taxon>
        <taxon>Pseudomonadati</taxon>
        <taxon>Pseudomonadota</taxon>
        <taxon>Alphaproteobacteria</taxon>
        <taxon>Rhodospirillales</taxon>
        <taxon>Azospirillaceae</taxon>
        <taxon>Skermanella</taxon>
    </lineage>
</organism>
<dbReference type="Pfam" id="PF11390">
    <property type="entry name" value="FdsD"/>
    <property type="match status" value="1"/>
</dbReference>
<gene>
    <name evidence="1" type="ORF">SAE02_62670</name>
</gene>
<evidence type="ECO:0000313" key="1">
    <source>
        <dbReference type="EMBL" id="GEO42119.1"/>
    </source>
</evidence>
<dbReference type="AlphaFoldDB" id="A0A512E0B1"/>
<protein>
    <submittedName>
        <fullName evidence="1">NAD-dependent formate dehydrogenase</fullName>
    </submittedName>
</protein>